<dbReference type="InterPro" id="IPR009781">
    <property type="entry name" value="DUF1345"/>
</dbReference>
<evidence type="ECO:0000256" key="1">
    <source>
        <dbReference type="SAM" id="Phobius"/>
    </source>
</evidence>
<accession>A0A5C5RMP4</accession>
<comment type="caution">
    <text evidence="2">The sequence shown here is derived from an EMBL/GenBank/DDBJ whole genome shotgun (WGS) entry which is preliminary data.</text>
</comment>
<dbReference type="OrthoDB" id="64737at2"/>
<keyword evidence="1" id="KW-1133">Transmembrane helix</keyword>
<keyword evidence="1" id="KW-0472">Membrane</keyword>
<gene>
    <name evidence="2" type="ORF">FK530_24320</name>
</gene>
<keyword evidence="3" id="KW-1185">Reference proteome</keyword>
<feature type="transmembrane region" description="Helical" evidence="1">
    <location>
        <begin position="79"/>
        <end position="100"/>
    </location>
</feature>
<sequence>MALFRDSIRARLLVAMLAGALAAALVGLCGHLDLGLMAGWVVAAGGFSTTTWALVFGLDASSTRLHARANDPGRGIDDTLLVLACVASVAGLILLLVRVAGDQATLGAVLAVMGILASWSAIHTLFTLRYAHAYYAQDARGIDFNGDTAPDYRDFAYIAFTLGMTFQVSDTNLSTKELRRMALNQGLISYLLGTVVVASTINLLSQLLAG</sequence>
<feature type="transmembrane region" description="Helical" evidence="1">
    <location>
        <begin position="187"/>
        <end position="209"/>
    </location>
</feature>
<dbReference type="Proteomes" id="UP000319375">
    <property type="component" value="Unassembled WGS sequence"/>
</dbReference>
<feature type="transmembrane region" description="Helical" evidence="1">
    <location>
        <begin position="106"/>
        <end position="128"/>
    </location>
</feature>
<feature type="transmembrane region" description="Helical" evidence="1">
    <location>
        <begin position="37"/>
        <end position="58"/>
    </location>
</feature>
<dbReference type="Pfam" id="PF07077">
    <property type="entry name" value="DUF1345"/>
    <property type="match status" value="1"/>
</dbReference>
<dbReference type="RefSeq" id="WP_146489419.1">
    <property type="nucleotide sequence ID" value="NZ_VIGX01000057.1"/>
</dbReference>
<evidence type="ECO:0000313" key="2">
    <source>
        <dbReference type="EMBL" id="TWS23854.1"/>
    </source>
</evidence>
<keyword evidence="1" id="KW-0812">Transmembrane</keyword>
<organism evidence="2 3">
    <name type="scientific">Tsukamurella conjunctivitidis</name>
    <dbReference type="NCBI Taxonomy" id="2592068"/>
    <lineage>
        <taxon>Bacteria</taxon>
        <taxon>Bacillati</taxon>
        <taxon>Actinomycetota</taxon>
        <taxon>Actinomycetes</taxon>
        <taxon>Mycobacteriales</taxon>
        <taxon>Tsukamurellaceae</taxon>
        <taxon>Tsukamurella</taxon>
    </lineage>
</organism>
<evidence type="ECO:0000313" key="3">
    <source>
        <dbReference type="Proteomes" id="UP000319375"/>
    </source>
</evidence>
<protein>
    <submittedName>
        <fullName evidence="2">DUF1345 domain-containing protein</fullName>
    </submittedName>
</protein>
<name>A0A5C5RMP4_9ACTN</name>
<reference evidence="2 3" key="1">
    <citation type="submission" date="2019-06" db="EMBL/GenBank/DDBJ databases">
        <title>Tsukamurella conjunctivitidis sp. nov., Tsukamurella assacharolytica sp. nov. and Tsukamurella sputae sp. nov. isolated from patients with conjunctivitis, bacteraemia (lymphoma) and respiratory infection (sputum) in Hong Kong.</title>
        <authorList>
            <person name="Teng J.L.L."/>
            <person name="Lee H.H."/>
            <person name="Fong J.Y.H."/>
            <person name="Fok K.M.N."/>
            <person name="Lau S.K.P."/>
            <person name="Woo P.C.Y."/>
        </authorList>
    </citation>
    <scope>NUCLEOTIDE SEQUENCE [LARGE SCALE GENOMIC DNA]</scope>
    <source>
        <strain evidence="2 3">HKU72</strain>
    </source>
</reference>
<proteinExistence type="predicted"/>
<dbReference type="EMBL" id="VIGX01000057">
    <property type="protein sequence ID" value="TWS23854.1"/>
    <property type="molecule type" value="Genomic_DNA"/>
</dbReference>
<dbReference type="AlphaFoldDB" id="A0A5C5RMP4"/>